<name>A0AC34QUC1_9BILA</name>
<evidence type="ECO:0000313" key="1">
    <source>
        <dbReference type="Proteomes" id="UP000887576"/>
    </source>
</evidence>
<organism evidence="1 2">
    <name type="scientific">Panagrolaimus sp. JU765</name>
    <dbReference type="NCBI Taxonomy" id="591449"/>
    <lineage>
        <taxon>Eukaryota</taxon>
        <taxon>Metazoa</taxon>
        <taxon>Ecdysozoa</taxon>
        <taxon>Nematoda</taxon>
        <taxon>Chromadorea</taxon>
        <taxon>Rhabditida</taxon>
        <taxon>Tylenchina</taxon>
        <taxon>Panagrolaimomorpha</taxon>
        <taxon>Panagrolaimoidea</taxon>
        <taxon>Panagrolaimidae</taxon>
        <taxon>Panagrolaimus</taxon>
    </lineage>
</organism>
<proteinExistence type="predicted"/>
<accession>A0AC34QUC1</accession>
<dbReference type="WBParaSite" id="JU765_v2.g19420.t1">
    <property type="protein sequence ID" value="JU765_v2.g19420.t1"/>
    <property type="gene ID" value="JU765_v2.g19420"/>
</dbReference>
<reference evidence="2" key="1">
    <citation type="submission" date="2022-11" db="UniProtKB">
        <authorList>
            <consortium name="WormBaseParasite"/>
        </authorList>
    </citation>
    <scope>IDENTIFICATION</scope>
</reference>
<sequence length="428" mass="47310">MESDQPSVRSEFQLAEDNELRFEVGEEEVIVELVEGSAEVFGTPLSLHKRYNIPPGMKLSIFTYKTALIEIVGKTESAYIAAQTPMVMYLNTHCALDNMRVNAFSKNARGPRVLIAGPTDVGKSTVSKILLNYAIRFNWTPIFVDLDVGQGHISIPGTIGALVVSKPADIVRGFDKHSTLAFSLGHDSPGRNIECYKQMITSLANAVDQKASRNARINASGVIINTCGWIKDEGYMALLTACKAFKVDVVIVLDHERLFNLFKSDLPVSVKIIHEPKSGGIEPRNQAQRAMARRQSIKEYFYGIPPTVFNPFVFEVSYTGPENERLIIAKIGTEKLPESCLPVGMVPEDHRTKVVKVEINNELKNHVLALMPPTAVLDQTLIRSPVIGYCLVVDVDSQNKSYKVLSPQPRPLPTKLALLSSVTYVDEA</sequence>
<evidence type="ECO:0000313" key="2">
    <source>
        <dbReference type="WBParaSite" id="JU765_v2.g19420.t1"/>
    </source>
</evidence>
<dbReference type="Proteomes" id="UP000887576">
    <property type="component" value="Unplaced"/>
</dbReference>
<protein>
    <submittedName>
        <fullName evidence="2">Protein CLP1 homolog</fullName>
    </submittedName>
</protein>